<keyword evidence="4 11" id="KW-1003">Cell membrane</keyword>
<dbReference type="OrthoDB" id="9771863at2"/>
<dbReference type="Pfam" id="PF00005">
    <property type="entry name" value="ABC_tran"/>
    <property type="match status" value="2"/>
</dbReference>
<keyword evidence="6" id="KW-0677">Repeat</keyword>
<feature type="domain" description="ABC transporter" evidence="12">
    <location>
        <begin position="7"/>
        <end position="243"/>
    </location>
</feature>
<dbReference type="KEGG" id="hor:Hore_22700"/>
<evidence type="ECO:0000256" key="11">
    <source>
        <dbReference type="RuleBase" id="RU367029"/>
    </source>
</evidence>
<comment type="function">
    <text evidence="11">Part of an ABC transporter complex involved in carbohydrate import. Could be involved in ribose, galactose and/or methyl galactoside import. Responsible for energy coupling to the transport system.</text>
</comment>
<evidence type="ECO:0000313" key="14">
    <source>
        <dbReference type="Proteomes" id="UP000000719"/>
    </source>
</evidence>
<dbReference type="EMBL" id="CP001098">
    <property type="protein sequence ID" value="ACL71015.1"/>
    <property type="molecule type" value="Genomic_DNA"/>
</dbReference>
<dbReference type="GO" id="GO:0005524">
    <property type="term" value="F:ATP binding"/>
    <property type="evidence" value="ECO:0007669"/>
    <property type="project" value="UniProtKB-UniRule"/>
</dbReference>
<dbReference type="CDD" id="cd03215">
    <property type="entry name" value="ABC_Carb_Monos_II"/>
    <property type="match status" value="1"/>
</dbReference>
<dbReference type="InterPro" id="IPR017871">
    <property type="entry name" value="ABC_transporter-like_CS"/>
</dbReference>
<evidence type="ECO:0000256" key="8">
    <source>
        <dbReference type="ARBA" id="ARBA00022840"/>
    </source>
</evidence>
<dbReference type="GO" id="GO:0016887">
    <property type="term" value="F:ATP hydrolysis activity"/>
    <property type="evidence" value="ECO:0007669"/>
    <property type="project" value="InterPro"/>
</dbReference>
<evidence type="ECO:0000256" key="9">
    <source>
        <dbReference type="ARBA" id="ARBA00022967"/>
    </source>
</evidence>
<dbReference type="PROSITE" id="PS00211">
    <property type="entry name" value="ABC_TRANSPORTER_1"/>
    <property type="match status" value="1"/>
</dbReference>
<accession>B8D163</accession>
<dbReference type="AlphaFoldDB" id="B8D163"/>
<keyword evidence="14" id="KW-1185">Reference proteome</keyword>
<evidence type="ECO:0000256" key="1">
    <source>
        <dbReference type="ARBA" id="ARBA00004202"/>
    </source>
</evidence>
<reference evidence="13 14" key="1">
    <citation type="journal article" date="2009" name="PLoS ONE">
        <title>Genome analysis of the anaerobic thermohalophilic bacterium Halothermothrix orenii.</title>
        <authorList>
            <person name="Mavromatis K."/>
            <person name="Ivanova N."/>
            <person name="Anderson I."/>
            <person name="Lykidis A."/>
            <person name="Hooper S.D."/>
            <person name="Sun H."/>
            <person name="Kunin V."/>
            <person name="Lapidus A."/>
            <person name="Hugenholtz P."/>
            <person name="Patel B."/>
            <person name="Kyrpides N.C."/>
        </authorList>
    </citation>
    <scope>NUCLEOTIDE SEQUENCE [LARGE SCALE GENOMIC DNA]</scope>
    <source>
        <strain evidence="14">H 168 / OCM 544 / DSM 9562</strain>
    </source>
</reference>
<evidence type="ECO:0000256" key="6">
    <source>
        <dbReference type="ARBA" id="ARBA00022737"/>
    </source>
</evidence>
<comment type="subcellular location">
    <subcellularLocation>
        <location evidence="2">Cell inner membrane</location>
    </subcellularLocation>
    <subcellularLocation>
        <location evidence="1 11">Cell membrane</location>
        <topology evidence="1 11">Peripheral membrane protein</topology>
    </subcellularLocation>
</comment>
<dbReference type="SUPFAM" id="SSF52540">
    <property type="entry name" value="P-loop containing nucleoside triphosphate hydrolases"/>
    <property type="match status" value="2"/>
</dbReference>
<dbReference type="EC" id="7.5.2.11" evidence="11"/>
<dbReference type="GO" id="GO:0015749">
    <property type="term" value="P:monosaccharide transmembrane transport"/>
    <property type="evidence" value="ECO:0007669"/>
    <property type="project" value="UniProtKB-ARBA"/>
</dbReference>
<sequence>MPEDIILEMKDITKRFPGVTALKDVSLKLKKGHVHTILGENGAGKSTLMKVLAGVHTDYEGDIFIKGQKVYFENPKDAQEKGIAIIYQELSLCPNLSVGANIFANREMVKSNFLLDEKKINEEARKILDQLDARIDPRTMVKDLSVSQQQLVEIAKALSLKAEIIIMDEPTSALSERETEKLFGVIERLKKQGVSMLYISHRMDEIFKVSDEITVLRDGQYIGTVPVEEAEINELIKMMAGRELKDIYPDKDYDVSDETIFKVNKLSKEGLFNDINLDLKKGEIVGIFGLVGSGRTEVAKTIFGIIPKDSGHIEVRGKKVDINNPTDAIDNGLAFITENRKEEGLVLFNSVSKNVTMVTLDKILNKFKFLDKKREDSVARKAVDSLRIKTPGVSQKVNNLSGGNQQKVVLAKWLEVDPEILILDEPTRGIDVGAKHEIYQIMRKLASKGTGIIMISSELPEIMGMSDRIVVMRDGQFVKEFVTSRTTQEEIMLYATGGNRR</sequence>
<dbReference type="STRING" id="373903.Hore_22700"/>
<dbReference type="Proteomes" id="UP000000719">
    <property type="component" value="Chromosome"/>
</dbReference>
<comment type="catalytic activity">
    <reaction evidence="11">
        <text>D-galactose(out) + ATP + H2O = D-galactose(in) + ADP + phosphate + H(+)</text>
        <dbReference type="Rhea" id="RHEA:60156"/>
        <dbReference type="ChEBI" id="CHEBI:4139"/>
        <dbReference type="ChEBI" id="CHEBI:15377"/>
        <dbReference type="ChEBI" id="CHEBI:15378"/>
        <dbReference type="ChEBI" id="CHEBI:30616"/>
        <dbReference type="ChEBI" id="CHEBI:43474"/>
        <dbReference type="ChEBI" id="CHEBI:456216"/>
        <dbReference type="EC" id="7.5.2.11"/>
    </reaction>
</comment>
<dbReference type="GO" id="GO:0005886">
    <property type="term" value="C:plasma membrane"/>
    <property type="evidence" value="ECO:0007669"/>
    <property type="project" value="UniProtKB-SubCell"/>
</dbReference>
<name>B8D163_HALOH</name>
<dbReference type="InterPro" id="IPR027417">
    <property type="entry name" value="P-loop_NTPase"/>
</dbReference>
<dbReference type="Gene3D" id="3.40.50.300">
    <property type="entry name" value="P-loop containing nucleotide triphosphate hydrolases"/>
    <property type="match status" value="2"/>
</dbReference>
<dbReference type="InterPro" id="IPR003593">
    <property type="entry name" value="AAA+_ATPase"/>
</dbReference>
<keyword evidence="10 11" id="KW-0472">Membrane</keyword>
<evidence type="ECO:0000256" key="3">
    <source>
        <dbReference type="ARBA" id="ARBA00022448"/>
    </source>
</evidence>
<keyword evidence="5 11" id="KW-0762">Sugar transport</keyword>
<evidence type="ECO:0000256" key="4">
    <source>
        <dbReference type="ARBA" id="ARBA00022475"/>
    </source>
</evidence>
<protein>
    <recommendedName>
        <fullName evidence="11">Ribose/galactose/methyl galactoside import ATP-binding protein</fullName>
        <ecNumber evidence="11">7.5.2.11</ecNumber>
    </recommendedName>
</protein>
<evidence type="ECO:0000259" key="12">
    <source>
        <dbReference type="PROSITE" id="PS50893"/>
    </source>
</evidence>
<evidence type="ECO:0000256" key="7">
    <source>
        <dbReference type="ARBA" id="ARBA00022741"/>
    </source>
</evidence>
<dbReference type="PANTHER" id="PTHR43790">
    <property type="entry name" value="CARBOHYDRATE TRANSPORT ATP-BINDING PROTEIN MG119-RELATED"/>
    <property type="match status" value="1"/>
</dbReference>
<dbReference type="HOGENOM" id="CLU_000604_92_3_9"/>
<keyword evidence="9 11" id="KW-1278">Translocase</keyword>
<dbReference type="SMART" id="SM00382">
    <property type="entry name" value="AAA"/>
    <property type="match status" value="2"/>
</dbReference>
<dbReference type="InterPro" id="IPR050107">
    <property type="entry name" value="ABC_carbohydrate_import_ATPase"/>
</dbReference>
<dbReference type="GO" id="GO:0043211">
    <property type="term" value="F:ABC-type carbohydrate transporter activity"/>
    <property type="evidence" value="ECO:0007669"/>
    <property type="project" value="UniProtKB-UniRule"/>
</dbReference>
<evidence type="ECO:0000313" key="13">
    <source>
        <dbReference type="EMBL" id="ACL71015.1"/>
    </source>
</evidence>
<dbReference type="RefSeq" id="WP_015923984.1">
    <property type="nucleotide sequence ID" value="NC_011899.1"/>
</dbReference>
<evidence type="ECO:0000256" key="5">
    <source>
        <dbReference type="ARBA" id="ARBA00022597"/>
    </source>
</evidence>
<proteinExistence type="inferred from homology"/>
<dbReference type="PROSITE" id="PS50893">
    <property type="entry name" value="ABC_TRANSPORTER_2"/>
    <property type="match status" value="2"/>
</dbReference>
<evidence type="ECO:0000256" key="2">
    <source>
        <dbReference type="ARBA" id="ARBA00004533"/>
    </source>
</evidence>
<dbReference type="FunFam" id="3.40.50.300:FF:000127">
    <property type="entry name" value="Ribose import ATP-binding protein RbsA"/>
    <property type="match status" value="1"/>
</dbReference>
<keyword evidence="3 11" id="KW-0813">Transport</keyword>
<evidence type="ECO:0000256" key="10">
    <source>
        <dbReference type="ARBA" id="ARBA00023136"/>
    </source>
</evidence>
<dbReference type="FunFam" id="3.40.50.300:FF:000126">
    <property type="entry name" value="Galactose/methyl galactoside import ATP-binding protein MglA"/>
    <property type="match status" value="1"/>
</dbReference>
<feature type="domain" description="ABC transporter" evidence="12">
    <location>
        <begin position="255"/>
        <end position="499"/>
    </location>
</feature>
<dbReference type="InterPro" id="IPR003439">
    <property type="entry name" value="ABC_transporter-like_ATP-bd"/>
</dbReference>
<keyword evidence="7 11" id="KW-0547">Nucleotide-binding</keyword>
<gene>
    <name evidence="13" type="ordered locus">Hore_22700</name>
</gene>
<organism evidence="13 14">
    <name type="scientific">Halothermothrix orenii (strain H 168 / OCM 544 / DSM 9562)</name>
    <dbReference type="NCBI Taxonomy" id="373903"/>
    <lineage>
        <taxon>Bacteria</taxon>
        <taxon>Bacillati</taxon>
        <taxon>Bacillota</taxon>
        <taxon>Clostridia</taxon>
        <taxon>Halanaerobiales</taxon>
        <taxon>Halothermotrichaceae</taxon>
        <taxon>Halothermothrix</taxon>
    </lineage>
</organism>
<dbReference type="eggNOG" id="COG1129">
    <property type="taxonomic scope" value="Bacteria"/>
</dbReference>
<dbReference type="PANTHER" id="PTHR43790:SF7">
    <property type="entry name" value="GALACTOSE_METHYL GALACTOSIDE IMPORT ATP-BINDING PROTEIN MGLA"/>
    <property type="match status" value="1"/>
</dbReference>
<dbReference type="CDD" id="cd03216">
    <property type="entry name" value="ABC_Carb_Monos_I"/>
    <property type="match status" value="1"/>
</dbReference>
<comment type="similarity">
    <text evidence="11">Belongs to the ABC transporter superfamily.</text>
</comment>
<keyword evidence="8 11" id="KW-0067">ATP-binding</keyword>